<evidence type="ECO:0000313" key="7">
    <source>
        <dbReference type="EnsemblMetazoa" id="G5632.5:cds"/>
    </source>
</evidence>
<keyword evidence="4" id="KW-0472">Membrane</keyword>
<dbReference type="PANTHER" id="PTHR12062">
    <property type="entry name" value="N-ACETYLGLUCOSAMINYLTRANSFERASE VI"/>
    <property type="match status" value="1"/>
</dbReference>
<accession>A0A8W8NFT0</accession>
<dbReference type="GO" id="GO:0006487">
    <property type="term" value="P:protein N-linked glycosylation"/>
    <property type="evidence" value="ECO:0007669"/>
    <property type="project" value="TreeGrafter"/>
</dbReference>
<keyword evidence="4" id="KW-0812">Transmembrane</keyword>
<comment type="pathway">
    <text evidence="1">Protein modification; protein glycosylation.</text>
</comment>
<dbReference type="OMA" id="HFPKLAW"/>
<feature type="transmembrane region" description="Helical" evidence="4">
    <location>
        <begin position="7"/>
        <end position="28"/>
    </location>
</feature>
<dbReference type="InterPro" id="IPR057279">
    <property type="entry name" value="MGAT4"/>
</dbReference>
<sequence>MRISPRSVFNLLCMTFAVYTLVFILQVFTPTISYHKPTYKEDLENFTYRDASSRAVTTVSNSNTHLGAEENNISKISDAHLHKLDWKLLEDMFFKINHKEALLFGKFRKKPGFLTIGIPSVKRKDVSYIETTLDSLVMHTPPQEQEQVVIVVFFTDSNHTWVVKRATEIYHKYKTYVDSGFMQIVHPPHIAYPNFKYLERKFNDSSARVAWRSKQNLDYSYLMTYTRNISKYYIQLEDDVITTSGYLGKIKNFIAYNLKKTWLFLRFSGLGFIGVLFKSSDLPKVAEFLLVLFDESPGDLLINDLKKIKGQAKDYRSRPSLFQHLGLVSSLENKIQKIQDRDFPGYRKRKEIGWTPDSPNPNAEIHTNMDHYKNFQPEAAYFSSARNYFWTVDPKNGSFFRIIFQKSINISSISIYSGNSKHPDDKLTSSTSVSVSNVGKEGGEKCAERKNIGKFENGEFHYNVTNYHHNTKCVSIDINEDQTTWIILRDIFIKTKT</sequence>
<dbReference type="EnsemblMetazoa" id="G5632.6">
    <property type="protein sequence ID" value="G5632.6:cds"/>
    <property type="gene ID" value="G5632"/>
</dbReference>
<keyword evidence="8" id="KW-1185">Reference proteome</keyword>
<evidence type="ECO:0000256" key="2">
    <source>
        <dbReference type="ARBA" id="ARBA00022676"/>
    </source>
</evidence>
<evidence type="ECO:0000256" key="4">
    <source>
        <dbReference type="SAM" id="Phobius"/>
    </source>
</evidence>
<dbReference type="PANTHER" id="PTHR12062:SF0">
    <property type="entry name" value="ALPHA-1,3-MANNOSYL-GLYCOPROTEIN 4-BETA-N-ACETYLGLUCOSAMINYLTRANSFERASE B"/>
    <property type="match status" value="1"/>
</dbReference>
<evidence type="ECO:0000256" key="3">
    <source>
        <dbReference type="ARBA" id="ARBA00022679"/>
    </source>
</evidence>
<evidence type="ECO:0000313" key="8">
    <source>
        <dbReference type="Proteomes" id="UP000005408"/>
    </source>
</evidence>
<protein>
    <recommendedName>
        <fullName evidence="9">Alpha-1,3-mannosyl-glycoprotein 4-beta-N-acetylglucosaminyltransferase C</fullName>
    </recommendedName>
</protein>
<reference evidence="7" key="1">
    <citation type="submission" date="2022-08" db="UniProtKB">
        <authorList>
            <consortium name="EnsemblMetazoa"/>
        </authorList>
    </citation>
    <scope>IDENTIFICATION</scope>
    <source>
        <strain evidence="7">05x7-T-G4-1.051#20</strain>
    </source>
</reference>
<dbReference type="OrthoDB" id="2016523at2759"/>
<dbReference type="Pfam" id="PF04666">
    <property type="entry name" value="MGAT4_cons"/>
    <property type="match status" value="1"/>
</dbReference>
<name>A0A8W8NFT0_MAGGI</name>
<dbReference type="EnsemblMetazoa" id="G5632.3">
    <property type="protein sequence ID" value="G5632.3:cds"/>
    <property type="gene ID" value="G5632"/>
</dbReference>
<organism evidence="7 8">
    <name type="scientific">Magallana gigas</name>
    <name type="common">Pacific oyster</name>
    <name type="synonym">Crassostrea gigas</name>
    <dbReference type="NCBI Taxonomy" id="29159"/>
    <lineage>
        <taxon>Eukaryota</taxon>
        <taxon>Metazoa</taxon>
        <taxon>Spiralia</taxon>
        <taxon>Lophotrochozoa</taxon>
        <taxon>Mollusca</taxon>
        <taxon>Bivalvia</taxon>
        <taxon>Autobranchia</taxon>
        <taxon>Pteriomorphia</taxon>
        <taxon>Ostreida</taxon>
        <taxon>Ostreoidea</taxon>
        <taxon>Ostreidae</taxon>
        <taxon>Magallana</taxon>
    </lineage>
</organism>
<evidence type="ECO:0008006" key="9">
    <source>
        <dbReference type="Google" id="ProtNLM"/>
    </source>
</evidence>
<dbReference type="Pfam" id="PF23524">
    <property type="entry name" value="MGAT4A_C"/>
    <property type="match status" value="1"/>
</dbReference>
<evidence type="ECO:0000256" key="1">
    <source>
        <dbReference type="ARBA" id="ARBA00004922"/>
    </source>
</evidence>
<keyword evidence="2" id="KW-0328">Glycosyltransferase</keyword>
<dbReference type="Proteomes" id="UP000005408">
    <property type="component" value="Unassembled WGS sequence"/>
</dbReference>
<dbReference type="EnsemblMetazoa" id="G5632.5">
    <property type="protein sequence ID" value="G5632.5:cds"/>
    <property type="gene ID" value="G5632"/>
</dbReference>
<dbReference type="InterPro" id="IPR006759">
    <property type="entry name" value="Glyco_transf_54"/>
</dbReference>
<keyword evidence="3" id="KW-0808">Transferase</keyword>
<evidence type="ECO:0000259" key="5">
    <source>
        <dbReference type="Pfam" id="PF04666"/>
    </source>
</evidence>
<dbReference type="InterPro" id="IPR056576">
    <property type="entry name" value="MGAT4_A/B/C_C"/>
</dbReference>
<proteinExistence type="predicted"/>
<keyword evidence="4" id="KW-1133">Transmembrane helix</keyword>
<dbReference type="GO" id="GO:0008375">
    <property type="term" value="F:acetylglucosaminyltransferase activity"/>
    <property type="evidence" value="ECO:0007669"/>
    <property type="project" value="TreeGrafter"/>
</dbReference>
<evidence type="ECO:0000259" key="6">
    <source>
        <dbReference type="Pfam" id="PF23524"/>
    </source>
</evidence>
<feature type="domain" description="MGAT4 A/B/C C-terminal" evidence="6">
    <location>
        <begin position="363"/>
        <end position="489"/>
    </location>
</feature>
<dbReference type="AlphaFoldDB" id="A0A8W8NFT0"/>
<feature type="domain" description="MGAT4 conserved region" evidence="5">
    <location>
        <begin position="99"/>
        <end position="343"/>
    </location>
</feature>